<name>A0ABU1ELS3_9FLAO</name>
<dbReference type="InterPro" id="IPR051533">
    <property type="entry name" value="WaaL-like"/>
</dbReference>
<protein>
    <submittedName>
        <fullName evidence="7">O-antigen ligase family protein</fullName>
    </submittedName>
</protein>
<keyword evidence="3 5" id="KW-1133">Transmembrane helix</keyword>
<dbReference type="Pfam" id="PF04932">
    <property type="entry name" value="Wzy_C"/>
    <property type="match status" value="1"/>
</dbReference>
<dbReference type="EMBL" id="JAVJIU010000001">
    <property type="protein sequence ID" value="MDR5589336.1"/>
    <property type="molecule type" value="Genomic_DNA"/>
</dbReference>
<dbReference type="GO" id="GO:0016874">
    <property type="term" value="F:ligase activity"/>
    <property type="evidence" value="ECO:0007669"/>
    <property type="project" value="UniProtKB-KW"/>
</dbReference>
<keyword evidence="7" id="KW-0436">Ligase</keyword>
<evidence type="ECO:0000256" key="3">
    <source>
        <dbReference type="ARBA" id="ARBA00022989"/>
    </source>
</evidence>
<evidence type="ECO:0000313" key="7">
    <source>
        <dbReference type="EMBL" id="MDR5589336.1"/>
    </source>
</evidence>
<feature type="transmembrane region" description="Helical" evidence="5">
    <location>
        <begin position="33"/>
        <end position="52"/>
    </location>
</feature>
<feature type="transmembrane region" description="Helical" evidence="5">
    <location>
        <begin position="372"/>
        <end position="388"/>
    </location>
</feature>
<feature type="transmembrane region" description="Helical" evidence="5">
    <location>
        <begin position="161"/>
        <end position="178"/>
    </location>
</feature>
<evidence type="ECO:0000256" key="4">
    <source>
        <dbReference type="ARBA" id="ARBA00023136"/>
    </source>
</evidence>
<feature type="domain" description="O-antigen ligase-related" evidence="6">
    <location>
        <begin position="192"/>
        <end position="329"/>
    </location>
</feature>
<feature type="transmembrane region" description="Helical" evidence="5">
    <location>
        <begin position="231"/>
        <end position="249"/>
    </location>
</feature>
<feature type="transmembrane region" description="Helical" evidence="5">
    <location>
        <begin position="119"/>
        <end position="141"/>
    </location>
</feature>
<dbReference type="PANTHER" id="PTHR37422:SF13">
    <property type="entry name" value="LIPOPOLYSACCHARIDE BIOSYNTHESIS PROTEIN PA4999-RELATED"/>
    <property type="match status" value="1"/>
</dbReference>
<comment type="subcellular location">
    <subcellularLocation>
        <location evidence="1">Membrane</location>
        <topology evidence="1">Multi-pass membrane protein</topology>
    </subcellularLocation>
</comment>
<evidence type="ECO:0000256" key="5">
    <source>
        <dbReference type="SAM" id="Phobius"/>
    </source>
</evidence>
<feature type="transmembrane region" description="Helical" evidence="5">
    <location>
        <begin position="312"/>
        <end position="333"/>
    </location>
</feature>
<dbReference type="RefSeq" id="WP_309560227.1">
    <property type="nucleotide sequence ID" value="NZ_JAVJIU010000001.1"/>
</dbReference>
<comment type="caution">
    <text evidence="7">The sequence shown here is derived from an EMBL/GenBank/DDBJ whole genome shotgun (WGS) entry which is preliminary data.</text>
</comment>
<feature type="transmembrane region" description="Helical" evidence="5">
    <location>
        <begin position="208"/>
        <end position="224"/>
    </location>
</feature>
<reference evidence="8" key="1">
    <citation type="submission" date="2023-07" db="EMBL/GenBank/DDBJ databases">
        <title>Christiangramia sp. SM2212., a novel bacterium of the family Flavobacteriaceae isolated from the sea sediment.</title>
        <authorList>
            <person name="Wang J."/>
            <person name="Zhang X."/>
        </authorList>
    </citation>
    <scope>NUCLEOTIDE SEQUENCE [LARGE SCALE GENOMIC DNA]</scope>
    <source>
        <strain evidence="8">SM2212</strain>
    </source>
</reference>
<dbReference type="PANTHER" id="PTHR37422">
    <property type="entry name" value="TEICHURONIC ACID BIOSYNTHESIS PROTEIN TUAE"/>
    <property type="match status" value="1"/>
</dbReference>
<organism evidence="7 8">
    <name type="scientific">Christiangramia sediminicola</name>
    <dbReference type="NCBI Taxonomy" id="3073267"/>
    <lineage>
        <taxon>Bacteria</taxon>
        <taxon>Pseudomonadati</taxon>
        <taxon>Bacteroidota</taxon>
        <taxon>Flavobacteriia</taxon>
        <taxon>Flavobacteriales</taxon>
        <taxon>Flavobacteriaceae</taxon>
        <taxon>Christiangramia</taxon>
    </lineage>
</organism>
<keyword evidence="8" id="KW-1185">Reference proteome</keyword>
<sequence>MERALYKTKIASLLLFVFALPFSYWDPLGIASMFSITKAFGFMYAIFAFLTFKSSFERGITLPVVRLLLFIWILMAIQSLVHWWYNTRFSIMEFSLIQNILLFWLISSDIIRNKKIIKFIFLAIVLGVALMVALSSFGIGISLEMELGEQRLSFFGANSNNIAVFLSLALILIIYLSYKKKFGKKSYLLLFLVLPILSMIGMTGSRSALILVGLSLLCFFLFFKTKIWKKIILLSFGTLFVGYSLEKIVSSEIMAKRIEKTMHSQELGPRGEIWSSAFNIFLEKPVLGWGQTGYEKQIMNNFNGIYWDTHNLFLYLMVTTGIIGITIFIFFLFRLIKNSWIYYKINADPIMLVILLFYLTNISKTGAVINNNTMWVLAAIIFSSVYFYQSGIDIDND</sequence>
<feature type="transmembrane region" description="Helical" evidence="5">
    <location>
        <begin position="91"/>
        <end position="107"/>
    </location>
</feature>
<evidence type="ECO:0000256" key="2">
    <source>
        <dbReference type="ARBA" id="ARBA00022692"/>
    </source>
</evidence>
<keyword evidence="4 5" id="KW-0472">Membrane</keyword>
<evidence type="ECO:0000313" key="8">
    <source>
        <dbReference type="Proteomes" id="UP001257234"/>
    </source>
</evidence>
<accession>A0ABU1ELS3</accession>
<dbReference type="Proteomes" id="UP001257234">
    <property type="component" value="Unassembled WGS sequence"/>
</dbReference>
<evidence type="ECO:0000259" key="6">
    <source>
        <dbReference type="Pfam" id="PF04932"/>
    </source>
</evidence>
<feature type="transmembrane region" description="Helical" evidence="5">
    <location>
        <begin position="64"/>
        <end position="85"/>
    </location>
</feature>
<proteinExistence type="predicted"/>
<gene>
    <name evidence="7" type="ORF">RE431_01710</name>
</gene>
<keyword evidence="2 5" id="KW-0812">Transmembrane</keyword>
<dbReference type="InterPro" id="IPR007016">
    <property type="entry name" value="O-antigen_ligase-rel_domated"/>
</dbReference>
<feature type="transmembrane region" description="Helical" evidence="5">
    <location>
        <begin position="185"/>
        <end position="202"/>
    </location>
</feature>
<feature type="transmembrane region" description="Helical" evidence="5">
    <location>
        <begin position="340"/>
        <end position="360"/>
    </location>
</feature>
<evidence type="ECO:0000256" key="1">
    <source>
        <dbReference type="ARBA" id="ARBA00004141"/>
    </source>
</evidence>